<keyword evidence="1" id="KW-0812">Transmembrane</keyword>
<dbReference type="RefSeq" id="WP_219873220.1">
    <property type="nucleotide sequence ID" value="NZ_JAHZIJ010000009.1"/>
</dbReference>
<feature type="transmembrane region" description="Helical" evidence="1">
    <location>
        <begin position="6"/>
        <end position="28"/>
    </location>
</feature>
<keyword evidence="3" id="KW-1185">Reference proteome</keyword>
<evidence type="ECO:0000313" key="3">
    <source>
        <dbReference type="Proteomes" id="UP000812277"/>
    </source>
</evidence>
<feature type="transmembrane region" description="Helical" evidence="1">
    <location>
        <begin position="35"/>
        <end position="52"/>
    </location>
</feature>
<comment type="caution">
    <text evidence="2">The sequence shown here is derived from an EMBL/GenBank/DDBJ whole genome shotgun (WGS) entry which is preliminary data.</text>
</comment>
<evidence type="ECO:0000256" key="1">
    <source>
        <dbReference type="SAM" id="Phobius"/>
    </source>
</evidence>
<gene>
    <name evidence="2" type="ORF">K0T92_14010</name>
</gene>
<accession>A0ABS7D8K3</accession>
<proteinExistence type="predicted"/>
<keyword evidence="1" id="KW-0472">Membrane</keyword>
<evidence type="ECO:0008006" key="4">
    <source>
        <dbReference type="Google" id="ProtNLM"/>
    </source>
</evidence>
<organism evidence="2 3">
    <name type="scientific">Paenibacillus oenotherae</name>
    <dbReference type="NCBI Taxonomy" id="1435645"/>
    <lineage>
        <taxon>Bacteria</taxon>
        <taxon>Bacillati</taxon>
        <taxon>Bacillota</taxon>
        <taxon>Bacilli</taxon>
        <taxon>Bacillales</taxon>
        <taxon>Paenibacillaceae</taxon>
        <taxon>Paenibacillus</taxon>
    </lineage>
</organism>
<feature type="transmembrane region" description="Helical" evidence="1">
    <location>
        <begin position="58"/>
        <end position="89"/>
    </location>
</feature>
<name>A0ABS7D8K3_9BACL</name>
<sequence>MTASKVLKWVTGAFELCLAIPVVGALIVLGSSYTVLVVMLILHAITLFLSIANREPKYGSILGIITSLVAWVPFLGWLMHLLSGIFLMVSAAQKSKELPPPPYQNFQ</sequence>
<protein>
    <recommendedName>
        <fullName evidence="4">DUF4233 domain-containing protein</fullName>
    </recommendedName>
</protein>
<reference evidence="2 3" key="1">
    <citation type="submission" date="2021-07" db="EMBL/GenBank/DDBJ databases">
        <title>Paenibacillus radiodurans sp. nov., isolated from the southeastern edge of Tengger Desert.</title>
        <authorList>
            <person name="Zhang G."/>
        </authorList>
    </citation>
    <scope>NUCLEOTIDE SEQUENCE [LARGE SCALE GENOMIC DNA]</scope>
    <source>
        <strain evidence="2 3">DT7-4</strain>
    </source>
</reference>
<evidence type="ECO:0000313" key="2">
    <source>
        <dbReference type="EMBL" id="MBW7475857.1"/>
    </source>
</evidence>
<dbReference type="EMBL" id="JAHZIJ010000009">
    <property type="protein sequence ID" value="MBW7475857.1"/>
    <property type="molecule type" value="Genomic_DNA"/>
</dbReference>
<dbReference type="Proteomes" id="UP000812277">
    <property type="component" value="Unassembled WGS sequence"/>
</dbReference>
<keyword evidence="1" id="KW-1133">Transmembrane helix</keyword>